<accession>A0ACC0K029</accession>
<dbReference type="Proteomes" id="UP001064048">
    <property type="component" value="Chromosome Z"/>
</dbReference>
<name>A0ACC0K029_CHOFU</name>
<proteinExistence type="predicted"/>
<reference evidence="1 2" key="1">
    <citation type="journal article" date="2022" name="Genome Biol. Evol.">
        <title>The Spruce Budworm Genome: Reconstructing the Evolutionary History of Antifreeze Proteins.</title>
        <authorList>
            <person name="Beliveau C."/>
            <person name="Gagne P."/>
            <person name="Picq S."/>
            <person name="Vernygora O."/>
            <person name="Keeling C.I."/>
            <person name="Pinkney K."/>
            <person name="Doucet D."/>
            <person name="Wen F."/>
            <person name="Johnston J.S."/>
            <person name="Maaroufi H."/>
            <person name="Boyle B."/>
            <person name="Laroche J."/>
            <person name="Dewar K."/>
            <person name="Juretic N."/>
            <person name="Blackburn G."/>
            <person name="Nisole A."/>
            <person name="Brunet B."/>
            <person name="Brandao M."/>
            <person name="Lumley L."/>
            <person name="Duan J."/>
            <person name="Quan G."/>
            <person name="Lucarotti C.J."/>
            <person name="Roe A.D."/>
            <person name="Sperling F.A.H."/>
            <person name="Levesque R.C."/>
            <person name="Cusson M."/>
        </authorList>
    </citation>
    <scope>NUCLEOTIDE SEQUENCE [LARGE SCALE GENOMIC DNA]</scope>
    <source>
        <strain evidence="1">Glfc:IPQL:Cfum</strain>
    </source>
</reference>
<comment type="caution">
    <text evidence="1">The sequence shown here is derived from an EMBL/GenBank/DDBJ whole genome shotgun (WGS) entry which is preliminary data.</text>
</comment>
<sequence>MQYRVLLTFILCSNVGVWSEDNDDEGSDLGGGLVTQLRNDANLDLSADEEYEDLRAELLAYHSALATLSSRRSLLSTPCWKLGGICVNYKLCSGARYMTEVPGCKDKLNVCCFAWNRFQVKDMRDKGINNVAMPWSIHQDVGGKGILAGLDEPDSDSEEKKGTKPKAMKVEEFKNLDREILIFDEKK</sequence>
<organism evidence="1 2">
    <name type="scientific">Choristoneura fumiferana</name>
    <name type="common">Spruce budworm moth</name>
    <name type="synonym">Archips fumiferana</name>
    <dbReference type="NCBI Taxonomy" id="7141"/>
    <lineage>
        <taxon>Eukaryota</taxon>
        <taxon>Metazoa</taxon>
        <taxon>Ecdysozoa</taxon>
        <taxon>Arthropoda</taxon>
        <taxon>Hexapoda</taxon>
        <taxon>Insecta</taxon>
        <taxon>Pterygota</taxon>
        <taxon>Neoptera</taxon>
        <taxon>Endopterygota</taxon>
        <taxon>Lepidoptera</taxon>
        <taxon>Glossata</taxon>
        <taxon>Ditrysia</taxon>
        <taxon>Tortricoidea</taxon>
        <taxon>Tortricidae</taxon>
        <taxon>Tortricinae</taxon>
        <taxon>Choristoneura</taxon>
    </lineage>
</organism>
<evidence type="ECO:0000313" key="1">
    <source>
        <dbReference type="EMBL" id="KAI8429734.1"/>
    </source>
</evidence>
<gene>
    <name evidence="1" type="ORF">MSG28_000288</name>
</gene>
<protein>
    <submittedName>
        <fullName evidence="1">Uncharacterized protein</fullName>
    </submittedName>
</protein>
<evidence type="ECO:0000313" key="2">
    <source>
        <dbReference type="Proteomes" id="UP001064048"/>
    </source>
</evidence>
<dbReference type="EMBL" id="CM046131">
    <property type="protein sequence ID" value="KAI8429734.1"/>
    <property type="molecule type" value="Genomic_DNA"/>
</dbReference>
<keyword evidence="2" id="KW-1185">Reference proteome</keyword>